<proteinExistence type="predicted"/>
<evidence type="ECO:0000256" key="1">
    <source>
        <dbReference type="SAM" id="Phobius"/>
    </source>
</evidence>
<organism evidence="2">
    <name type="scientific">Pinctada maxima</name>
    <name type="common">Silver-lipped pearl oyster</name>
    <name type="synonym">White-lipped pearl oyster</name>
    <dbReference type="NCBI Taxonomy" id="104660"/>
    <lineage>
        <taxon>Eukaryota</taxon>
        <taxon>Metazoa</taxon>
        <taxon>Spiralia</taxon>
        <taxon>Lophotrochozoa</taxon>
        <taxon>Mollusca</taxon>
        <taxon>Bivalvia</taxon>
        <taxon>Autobranchia</taxon>
        <taxon>Pteriomorphia</taxon>
        <taxon>Pterioida</taxon>
        <taxon>Pterioidea</taxon>
        <taxon>Pteriidae</taxon>
        <taxon>Pinctada</taxon>
    </lineage>
</organism>
<protein>
    <submittedName>
        <fullName evidence="2">NADH dehydrogenase subunit 6</fullName>
    </submittedName>
</protein>
<name>J9PBZ8_PINMA</name>
<reference evidence="2" key="1">
    <citation type="journal article" date="2012" name="Gene">
        <title>A unique tRNA gene family and a novel, highly expressed ORF in the mitochondrial genome of the silver-lip pearl oyster, Pinctada maxima (Bivalvia: Pteriidae).</title>
        <authorList>
            <person name="Wu X."/>
            <person name="Li X."/>
            <person name="Li L."/>
            <person name="Yu Z."/>
        </authorList>
    </citation>
    <scope>NUCLEOTIDE SEQUENCE</scope>
</reference>
<dbReference type="AlphaFoldDB" id="J9PBZ8"/>
<keyword evidence="1" id="KW-1133">Transmembrane helix</keyword>
<evidence type="ECO:0000313" key="2">
    <source>
        <dbReference type="EMBL" id="ACV92161.1"/>
    </source>
</evidence>
<feature type="transmembrane region" description="Helical" evidence="1">
    <location>
        <begin position="71"/>
        <end position="88"/>
    </location>
</feature>
<keyword evidence="1" id="KW-0472">Membrane</keyword>
<feature type="transmembrane region" description="Helical" evidence="1">
    <location>
        <begin position="109"/>
        <end position="130"/>
    </location>
</feature>
<feature type="transmembrane region" description="Helical" evidence="1">
    <location>
        <begin position="36"/>
        <end position="59"/>
    </location>
</feature>
<feature type="transmembrane region" description="Helical" evidence="1">
    <location>
        <begin position="6"/>
        <end position="29"/>
    </location>
</feature>
<keyword evidence="2" id="KW-0496">Mitochondrion</keyword>
<accession>J9PBZ8</accession>
<keyword evidence="1" id="KW-0812">Transmembrane</keyword>
<dbReference type="EMBL" id="GQ452847">
    <property type="protein sequence ID" value="ACV92161.1"/>
    <property type="molecule type" value="Genomic_DNA"/>
</dbReference>
<geneLocation type="mitochondrion" evidence="2"/>
<sequence>MLEYSGSPIVVFVGVVFMSGVLGFSGWLLGEDMKGLCLFLLVSGSLMTVFGFLLCLIPWELGVGSGSSGGGAFIFVVSLCGSLVMAVEGKSTGIESFSVMGSGGLSWEVCALMGVLLFLVMVLVVSFAPLKSGALRRCFWSVGECT</sequence>
<gene>
    <name evidence="2" type="primary">nad6</name>
</gene>